<keyword evidence="3" id="KW-1185">Reference proteome</keyword>
<feature type="compositionally biased region" description="Low complexity" evidence="1">
    <location>
        <begin position="111"/>
        <end position="123"/>
    </location>
</feature>
<sequence>MKSATPLTFPPSLVWGCDILFLKQLLIKGLTRLAIDLAFSSLMQISFGAKIEKIRIVTSCHVTLAEKLPRVLRSHQAAESPSYRVTEAAESCEATCPILIRPRRRPNPKQPALRLKLRPAAARSEPRIA</sequence>
<dbReference type="EMBL" id="OX465084">
    <property type="protein sequence ID" value="CAI9299063.1"/>
    <property type="molecule type" value="Genomic_DNA"/>
</dbReference>
<reference evidence="2" key="1">
    <citation type="submission" date="2023-04" db="EMBL/GenBank/DDBJ databases">
        <authorList>
            <person name="Vijverberg K."/>
            <person name="Xiong W."/>
            <person name="Schranz E."/>
        </authorList>
    </citation>
    <scope>NUCLEOTIDE SEQUENCE</scope>
</reference>
<proteinExistence type="predicted"/>
<evidence type="ECO:0000313" key="3">
    <source>
        <dbReference type="Proteomes" id="UP001177003"/>
    </source>
</evidence>
<accession>A0AA35ZUC4</accession>
<dbReference type="Proteomes" id="UP001177003">
    <property type="component" value="Chromosome 8"/>
</dbReference>
<evidence type="ECO:0000256" key="1">
    <source>
        <dbReference type="SAM" id="MobiDB-lite"/>
    </source>
</evidence>
<feature type="region of interest" description="Disordered" evidence="1">
    <location>
        <begin position="102"/>
        <end position="129"/>
    </location>
</feature>
<dbReference type="AlphaFoldDB" id="A0AA35ZUC4"/>
<name>A0AA35ZUC4_LACSI</name>
<organism evidence="2 3">
    <name type="scientific">Lactuca saligna</name>
    <name type="common">Willowleaf lettuce</name>
    <dbReference type="NCBI Taxonomy" id="75948"/>
    <lineage>
        <taxon>Eukaryota</taxon>
        <taxon>Viridiplantae</taxon>
        <taxon>Streptophyta</taxon>
        <taxon>Embryophyta</taxon>
        <taxon>Tracheophyta</taxon>
        <taxon>Spermatophyta</taxon>
        <taxon>Magnoliopsida</taxon>
        <taxon>eudicotyledons</taxon>
        <taxon>Gunneridae</taxon>
        <taxon>Pentapetalae</taxon>
        <taxon>asterids</taxon>
        <taxon>campanulids</taxon>
        <taxon>Asterales</taxon>
        <taxon>Asteraceae</taxon>
        <taxon>Cichorioideae</taxon>
        <taxon>Cichorieae</taxon>
        <taxon>Lactucinae</taxon>
        <taxon>Lactuca</taxon>
    </lineage>
</organism>
<protein>
    <submittedName>
        <fullName evidence="2">Uncharacterized protein</fullName>
    </submittedName>
</protein>
<gene>
    <name evidence="2" type="ORF">LSALG_LOCUS37791</name>
</gene>
<evidence type="ECO:0000313" key="2">
    <source>
        <dbReference type="EMBL" id="CAI9299063.1"/>
    </source>
</evidence>